<dbReference type="SUPFAM" id="SSF102462">
    <property type="entry name" value="Peptidyl-tRNA hydrolase II"/>
    <property type="match status" value="1"/>
</dbReference>
<evidence type="ECO:0000256" key="2">
    <source>
        <dbReference type="ARBA" id="ARBA00022801"/>
    </source>
</evidence>
<dbReference type="EMBL" id="KZ819618">
    <property type="protein sequence ID" value="PWN31207.1"/>
    <property type="molecule type" value="Genomic_DNA"/>
</dbReference>
<dbReference type="InterPro" id="IPR002833">
    <property type="entry name" value="PTH2"/>
</dbReference>
<organism evidence="4 5">
    <name type="scientific">Meira miltonrushii</name>
    <dbReference type="NCBI Taxonomy" id="1280837"/>
    <lineage>
        <taxon>Eukaryota</taxon>
        <taxon>Fungi</taxon>
        <taxon>Dikarya</taxon>
        <taxon>Basidiomycota</taxon>
        <taxon>Ustilaginomycotina</taxon>
        <taxon>Exobasidiomycetes</taxon>
        <taxon>Exobasidiales</taxon>
        <taxon>Brachybasidiaceae</taxon>
        <taxon>Meira</taxon>
    </lineage>
</organism>
<name>A0A316V0X8_9BASI</name>
<dbReference type="OrthoDB" id="201213at2759"/>
<dbReference type="InterPro" id="IPR023476">
    <property type="entry name" value="Pep_tRNA_hydro_II_dom_sf"/>
</dbReference>
<dbReference type="EC" id="3.1.1.29" evidence="1"/>
<dbReference type="AlphaFoldDB" id="A0A316V0X8"/>
<feature type="non-terminal residue" evidence="4">
    <location>
        <position position="133"/>
    </location>
</feature>
<dbReference type="GeneID" id="37017660"/>
<proteinExistence type="predicted"/>
<dbReference type="Gene3D" id="3.40.1490.10">
    <property type="entry name" value="Bit1"/>
    <property type="match status" value="1"/>
</dbReference>
<dbReference type="GO" id="GO:0004045">
    <property type="term" value="F:peptidyl-tRNA hydrolase activity"/>
    <property type="evidence" value="ECO:0007669"/>
    <property type="project" value="UniProtKB-EC"/>
</dbReference>
<dbReference type="PANTHER" id="PTHR46194:SF1">
    <property type="entry name" value="PEPTIDYL-TRNA HYDROLASE PTRHD1-RELATED"/>
    <property type="match status" value="1"/>
</dbReference>
<protein>
    <recommendedName>
        <fullName evidence="1">peptidyl-tRNA hydrolase</fullName>
        <ecNumber evidence="1">3.1.1.29</ecNumber>
    </recommendedName>
</protein>
<feature type="non-terminal residue" evidence="4">
    <location>
        <position position="1"/>
    </location>
</feature>
<dbReference type="InParanoid" id="A0A316V0X8"/>
<dbReference type="PANTHER" id="PTHR46194">
    <property type="entry name" value="PEPTIDYL-TRNA HYDROLASE PTRHD1-RELATED"/>
    <property type="match status" value="1"/>
</dbReference>
<dbReference type="RefSeq" id="XP_025351509.1">
    <property type="nucleotide sequence ID" value="XM_025495879.1"/>
</dbReference>
<dbReference type="Pfam" id="PF01981">
    <property type="entry name" value="PTH2"/>
    <property type="match status" value="1"/>
</dbReference>
<dbReference type="InterPro" id="IPR042237">
    <property type="entry name" value="PTRHD1"/>
</dbReference>
<evidence type="ECO:0000313" key="5">
    <source>
        <dbReference type="Proteomes" id="UP000245771"/>
    </source>
</evidence>
<keyword evidence="5" id="KW-1185">Reference proteome</keyword>
<keyword evidence="2" id="KW-0378">Hydrolase</keyword>
<evidence type="ECO:0000256" key="1">
    <source>
        <dbReference type="ARBA" id="ARBA00013260"/>
    </source>
</evidence>
<evidence type="ECO:0000256" key="3">
    <source>
        <dbReference type="ARBA" id="ARBA00048707"/>
    </source>
</evidence>
<reference evidence="4 5" key="1">
    <citation type="journal article" date="2018" name="Mol. Biol. Evol.">
        <title>Broad Genomic Sampling Reveals a Smut Pathogenic Ancestry of the Fungal Clade Ustilaginomycotina.</title>
        <authorList>
            <person name="Kijpornyongpan T."/>
            <person name="Mondo S.J."/>
            <person name="Barry K."/>
            <person name="Sandor L."/>
            <person name="Lee J."/>
            <person name="Lipzen A."/>
            <person name="Pangilinan J."/>
            <person name="LaButti K."/>
            <person name="Hainaut M."/>
            <person name="Henrissat B."/>
            <person name="Grigoriev I.V."/>
            <person name="Spatafora J.W."/>
            <person name="Aime M.C."/>
        </authorList>
    </citation>
    <scope>NUCLEOTIDE SEQUENCE [LARGE SCALE GENOMIC DNA]</scope>
    <source>
        <strain evidence="4 5">MCA 3882</strain>
    </source>
</reference>
<sequence length="133" mass="14589">AATPLIMQLIVDATLFEKQPGWSMGPMMAQAGHATSAIIAKTYAHPNTQAYLSEENLPNMRKVVLKTGKGMTLEELSQKLTNAKQNADQSQGFPEHHLWIEQPENIPTVLAIAPNTRPSALKKVLNSCSLLRD</sequence>
<evidence type="ECO:0000313" key="4">
    <source>
        <dbReference type="EMBL" id="PWN31207.1"/>
    </source>
</evidence>
<comment type="catalytic activity">
    <reaction evidence="3">
        <text>an N-acyl-L-alpha-aminoacyl-tRNA + H2O = an N-acyl-L-amino acid + a tRNA + H(+)</text>
        <dbReference type="Rhea" id="RHEA:54448"/>
        <dbReference type="Rhea" id="RHEA-COMP:10123"/>
        <dbReference type="Rhea" id="RHEA-COMP:13883"/>
        <dbReference type="ChEBI" id="CHEBI:15377"/>
        <dbReference type="ChEBI" id="CHEBI:15378"/>
        <dbReference type="ChEBI" id="CHEBI:59874"/>
        <dbReference type="ChEBI" id="CHEBI:78442"/>
        <dbReference type="ChEBI" id="CHEBI:138191"/>
        <dbReference type="EC" id="3.1.1.29"/>
    </reaction>
</comment>
<dbReference type="Proteomes" id="UP000245771">
    <property type="component" value="Unassembled WGS sequence"/>
</dbReference>
<accession>A0A316V0X8</accession>
<gene>
    <name evidence="4" type="ORF">FA14DRAFT_109482</name>
</gene>